<dbReference type="GO" id="GO:0031386">
    <property type="term" value="F:protein tag activity"/>
    <property type="evidence" value="ECO:0007669"/>
    <property type="project" value="EnsemblFungi"/>
</dbReference>
<dbReference type="SUPFAM" id="SSF54236">
    <property type="entry name" value="Ubiquitin-like"/>
    <property type="match status" value="1"/>
</dbReference>
<dbReference type="OrthoDB" id="3881at2759"/>
<dbReference type="HOGENOM" id="CLU_156193_2_0_1"/>
<dbReference type="PROSITE" id="PS50053">
    <property type="entry name" value="UBIQUITIN_2"/>
    <property type="match status" value="1"/>
</dbReference>
<organism evidence="5">
    <name type="scientific">Vanderwaltozyma polyspora (strain ATCC 22028 / DSM 70294 / BCRC 21397 / CBS 2163 / NBRC 10782 / NRRL Y-8283 / UCD 57-17)</name>
    <name type="common">Kluyveromyces polysporus</name>
    <dbReference type="NCBI Taxonomy" id="436907"/>
    <lineage>
        <taxon>Eukaryota</taxon>
        <taxon>Fungi</taxon>
        <taxon>Dikarya</taxon>
        <taxon>Ascomycota</taxon>
        <taxon>Saccharomycotina</taxon>
        <taxon>Saccharomycetes</taxon>
        <taxon>Saccharomycetales</taxon>
        <taxon>Saccharomycetaceae</taxon>
        <taxon>Vanderwaltozyma</taxon>
    </lineage>
</organism>
<reference evidence="4 5" key="1">
    <citation type="journal article" date="2007" name="Proc. Natl. Acad. Sci. U.S.A.">
        <title>Independent sorting-out of thousands of duplicated gene pairs in two yeast species descended from a whole-genome duplication.</title>
        <authorList>
            <person name="Scannell D.R."/>
            <person name="Frank A.C."/>
            <person name="Conant G.C."/>
            <person name="Byrne K.P."/>
            <person name="Woolfit M."/>
            <person name="Wolfe K.H."/>
        </authorList>
    </citation>
    <scope>NUCLEOTIDE SEQUENCE [LARGE SCALE GENOMIC DNA]</scope>
    <source>
        <strain evidence="5">ATCC 22028 / DSM 70294 / BCRC 21397 / CBS 2163 / NBRC 10782 / NRRL Y-8283 / UCD 57-17</strain>
    </source>
</reference>
<dbReference type="EMBL" id="DS480524">
    <property type="protein sequence ID" value="EDO14665.1"/>
    <property type="molecule type" value="Genomic_DNA"/>
</dbReference>
<dbReference type="GO" id="GO:0043687">
    <property type="term" value="P:post-translational protein modification"/>
    <property type="evidence" value="ECO:0007669"/>
    <property type="project" value="EnsemblFungi"/>
</dbReference>
<dbReference type="GeneID" id="5542686"/>
<dbReference type="InterPro" id="IPR039732">
    <property type="entry name" value="Hub1/Ubl5"/>
</dbReference>
<dbReference type="KEGG" id="vpo:Kpol_325p4"/>
<evidence type="ECO:0000313" key="5">
    <source>
        <dbReference type="Proteomes" id="UP000000267"/>
    </source>
</evidence>
<dbReference type="GO" id="GO:0000753">
    <property type="term" value="P:cell morphogenesis involved in conjugation with cellular fusion"/>
    <property type="evidence" value="ECO:0007669"/>
    <property type="project" value="EnsemblFungi"/>
</dbReference>
<sequence>MIEVIVSDRLGKKIVVKCLEEDTVEDFKKMVSLQMGGSSYKKLVLQKGNSVLKDHITLEDYEIHNGTHLELYYS</sequence>
<evidence type="ECO:0000313" key="4">
    <source>
        <dbReference type="EMBL" id="EDO14665.1"/>
    </source>
</evidence>
<dbReference type="PhylomeDB" id="A7TST7"/>
<protein>
    <recommendedName>
        <fullName evidence="1">Ubiquitin-like modifier HUB1</fullName>
    </recommendedName>
</protein>
<dbReference type="GO" id="GO:0033120">
    <property type="term" value="P:positive regulation of RNA splicing"/>
    <property type="evidence" value="ECO:0007669"/>
    <property type="project" value="EnsemblFungi"/>
</dbReference>
<keyword evidence="2" id="KW-0833">Ubl conjugation pathway</keyword>
<dbReference type="Gene3D" id="3.10.20.90">
    <property type="entry name" value="Phosphatidylinositol 3-kinase Catalytic Subunit, Chain A, domain 1"/>
    <property type="match status" value="1"/>
</dbReference>
<proteinExistence type="predicted"/>
<dbReference type="InterPro" id="IPR000626">
    <property type="entry name" value="Ubiquitin-like_dom"/>
</dbReference>
<dbReference type="eggNOG" id="KOG3493">
    <property type="taxonomic scope" value="Eukaryota"/>
</dbReference>
<feature type="domain" description="Ubiquitin-like" evidence="3">
    <location>
        <begin position="2"/>
        <end position="74"/>
    </location>
</feature>
<evidence type="ECO:0000259" key="3">
    <source>
        <dbReference type="PROSITE" id="PS50053"/>
    </source>
</evidence>
<keyword evidence="5" id="KW-1185">Reference proteome</keyword>
<dbReference type="PANTHER" id="PTHR13042">
    <property type="entry name" value="UBIQUITIN-LIKE PROTEIN 5"/>
    <property type="match status" value="1"/>
</dbReference>
<evidence type="ECO:0000256" key="2">
    <source>
        <dbReference type="ARBA" id="ARBA00022786"/>
    </source>
</evidence>
<gene>
    <name evidence="4" type="ORF">Kpol_325p4</name>
</gene>
<dbReference type="GO" id="GO:0045292">
    <property type="term" value="P:mRNA cis splicing, via spliceosome"/>
    <property type="evidence" value="ECO:0007669"/>
    <property type="project" value="EnsemblFungi"/>
</dbReference>
<dbReference type="Proteomes" id="UP000000267">
    <property type="component" value="Unassembled WGS sequence"/>
</dbReference>
<dbReference type="InParanoid" id="A7TST7"/>
<dbReference type="FunCoup" id="A7TST7">
    <property type="interactions" value="369"/>
</dbReference>
<dbReference type="GO" id="GO:0005634">
    <property type="term" value="C:nucleus"/>
    <property type="evidence" value="ECO:0007669"/>
    <property type="project" value="EnsemblFungi"/>
</dbReference>
<evidence type="ECO:0000256" key="1">
    <source>
        <dbReference type="ARBA" id="ARBA00014108"/>
    </source>
</evidence>
<dbReference type="AlphaFoldDB" id="A7TST7"/>
<dbReference type="GO" id="GO:0005737">
    <property type="term" value="C:cytoplasm"/>
    <property type="evidence" value="ECO:0007669"/>
    <property type="project" value="EnsemblFungi"/>
</dbReference>
<name>A7TST7_VANPO</name>
<accession>A7TST7</accession>
<dbReference type="RefSeq" id="XP_001642523.1">
    <property type="nucleotide sequence ID" value="XM_001642473.1"/>
</dbReference>
<dbReference type="OMA" id="GMSLEMQ"/>
<dbReference type="InterPro" id="IPR029071">
    <property type="entry name" value="Ubiquitin-like_domsf"/>
</dbReference>
<dbReference type="STRING" id="436907.A7TST7"/>